<dbReference type="Proteomes" id="UP000035642">
    <property type="component" value="Unassembled WGS sequence"/>
</dbReference>
<evidence type="ECO:0000313" key="2">
    <source>
        <dbReference type="WBParaSite" id="ACAC_0001191001-mRNA-1"/>
    </source>
</evidence>
<evidence type="ECO:0000313" key="1">
    <source>
        <dbReference type="Proteomes" id="UP000035642"/>
    </source>
</evidence>
<keyword evidence="1" id="KW-1185">Reference proteome</keyword>
<reference evidence="1" key="1">
    <citation type="submission" date="2012-09" db="EMBL/GenBank/DDBJ databases">
        <authorList>
            <person name="Martin A.A."/>
        </authorList>
    </citation>
    <scope>NUCLEOTIDE SEQUENCE</scope>
</reference>
<accession>A0A0K0DK93</accession>
<reference evidence="2" key="2">
    <citation type="submission" date="2017-02" db="UniProtKB">
        <authorList>
            <consortium name="WormBaseParasite"/>
        </authorList>
    </citation>
    <scope>IDENTIFICATION</scope>
</reference>
<sequence length="163" mass="18060">LSIAVVGATGVTLIHLCSLRCIREQLLEHMDPRTVTRLSEVNHILRSILMSSSVDRTYWMKRLSRYSDHPYATPLPSGTLIRPYDPHPNMPGRTRSPHGPLFPAPDPLQPIPNPMSPLIQPPGVNPFGPGGAPFGGPRGPFGGRSEFFSKSLCLQINRYTHEF</sequence>
<dbReference type="AlphaFoldDB" id="A0A0K0DK93"/>
<proteinExistence type="predicted"/>
<protein>
    <submittedName>
        <fullName evidence="2">Col_cuticle_N domain-containing protein</fullName>
    </submittedName>
</protein>
<dbReference type="WBParaSite" id="ACAC_0001191001-mRNA-1">
    <property type="protein sequence ID" value="ACAC_0001191001-mRNA-1"/>
    <property type="gene ID" value="ACAC_0001191001"/>
</dbReference>
<name>A0A0K0DK93_ANGCA</name>
<dbReference type="STRING" id="6313.A0A0K0DK93"/>
<organism evidence="1 2">
    <name type="scientific">Angiostrongylus cantonensis</name>
    <name type="common">Rat lungworm</name>
    <dbReference type="NCBI Taxonomy" id="6313"/>
    <lineage>
        <taxon>Eukaryota</taxon>
        <taxon>Metazoa</taxon>
        <taxon>Ecdysozoa</taxon>
        <taxon>Nematoda</taxon>
        <taxon>Chromadorea</taxon>
        <taxon>Rhabditida</taxon>
        <taxon>Rhabditina</taxon>
        <taxon>Rhabditomorpha</taxon>
        <taxon>Strongyloidea</taxon>
        <taxon>Metastrongylidae</taxon>
        <taxon>Angiostrongylus</taxon>
    </lineage>
</organism>